<accession>A0ACC2PJ81</accession>
<dbReference type="EMBL" id="CM056741">
    <property type="protein sequence ID" value="KAJ8683133.1"/>
    <property type="molecule type" value="Genomic_DNA"/>
</dbReference>
<evidence type="ECO:0000313" key="1">
    <source>
        <dbReference type="EMBL" id="KAJ8683133.1"/>
    </source>
</evidence>
<protein>
    <submittedName>
        <fullName evidence="1">Uncharacterized protein</fullName>
    </submittedName>
</protein>
<organism evidence="1 2">
    <name type="scientific">Eretmocerus hayati</name>
    <dbReference type="NCBI Taxonomy" id="131215"/>
    <lineage>
        <taxon>Eukaryota</taxon>
        <taxon>Metazoa</taxon>
        <taxon>Ecdysozoa</taxon>
        <taxon>Arthropoda</taxon>
        <taxon>Hexapoda</taxon>
        <taxon>Insecta</taxon>
        <taxon>Pterygota</taxon>
        <taxon>Neoptera</taxon>
        <taxon>Endopterygota</taxon>
        <taxon>Hymenoptera</taxon>
        <taxon>Apocrita</taxon>
        <taxon>Proctotrupomorpha</taxon>
        <taxon>Chalcidoidea</taxon>
        <taxon>Aphelinidae</taxon>
        <taxon>Aphelininae</taxon>
        <taxon>Eretmocerus</taxon>
    </lineage>
</organism>
<gene>
    <name evidence="1" type="ORF">QAD02_018925</name>
</gene>
<proteinExistence type="predicted"/>
<sequence length="143" mass="16104">MQITKKKMRTFTTICGLLLSVAASNAGTSHHFQSTREYTISQTNDHFKPVVTVFVKPNIYSDTQGNLHNSQPAVYPVRAHPTILSPLPSLSSQHRIIPQNVYSVKAERPEEHLPPGYTSLPAKIDVPPGYQLFPKRHAYYHQV</sequence>
<reference evidence="1" key="1">
    <citation type="submission" date="2023-04" db="EMBL/GenBank/DDBJ databases">
        <title>A chromosome-level genome assembly of the parasitoid wasp Eretmocerus hayati.</title>
        <authorList>
            <person name="Zhong Y."/>
            <person name="Liu S."/>
            <person name="Liu Y."/>
        </authorList>
    </citation>
    <scope>NUCLEOTIDE SEQUENCE</scope>
    <source>
        <strain evidence="1">ZJU_SS_LIU_2023</strain>
    </source>
</reference>
<name>A0ACC2PJ81_9HYME</name>
<keyword evidence="2" id="KW-1185">Reference proteome</keyword>
<dbReference type="Proteomes" id="UP001239111">
    <property type="component" value="Chromosome 1"/>
</dbReference>
<evidence type="ECO:0000313" key="2">
    <source>
        <dbReference type="Proteomes" id="UP001239111"/>
    </source>
</evidence>
<comment type="caution">
    <text evidence="1">The sequence shown here is derived from an EMBL/GenBank/DDBJ whole genome shotgun (WGS) entry which is preliminary data.</text>
</comment>